<dbReference type="GO" id="GO:0016740">
    <property type="term" value="F:transferase activity"/>
    <property type="evidence" value="ECO:0007669"/>
    <property type="project" value="UniProtKB-KW"/>
</dbReference>
<dbReference type="AlphaFoldDB" id="A0A8B3RLY4"/>
<organism evidence="2 3">
    <name type="scientific">Bifidobacterium animalis subsp. lactis</name>
    <name type="common">Bifidobacterium lactis</name>
    <dbReference type="NCBI Taxonomy" id="302911"/>
    <lineage>
        <taxon>Bacteria</taxon>
        <taxon>Bacillati</taxon>
        <taxon>Actinomycetota</taxon>
        <taxon>Actinomycetes</taxon>
        <taxon>Bifidobacteriales</taxon>
        <taxon>Bifidobacteriaceae</taxon>
        <taxon>Bifidobacterium</taxon>
    </lineage>
</organism>
<reference evidence="2 3" key="1">
    <citation type="journal article" date="2019" name="Appl. Environ. Microbiol.">
        <title>Dissecting the evolutionary development of the Bifidobacterium animalis species through comparative genomics analyses.</title>
        <authorList>
            <person name="Lugli G.A."/>
            <person name="Mancino W."/>
            <person name="Milani C."/>
            <person name="Duranti S."/>
            <person name="Mancabelli L."/>
            <person name="Napoli S."/>
            <person name="Mangifesta M."/>
            <person name="Viappiani A."/>
            <person name="Anzalone R."/>
            <person name="Longhi G."/>
            <person name="van Sinderen D."/>
            <person name="Ventura M."/>
            <person name="Turroni F."/>
        </authorList>
    </citation>
    <scope>NUCLEOTIDE SEQUENCE [LARGE SCALE GENOMIC DNA]</scope>
    <source>
        <strain evidence="2 3">2011B</strain>
    </source>
</reference>
<gene>
    <name evidence="2" type="ORF">PG2011B_0020</name>
</gene>
<comment type="caution">
    <text evidence="2">The sequence shown here is derived from an EMBL/GenBank/DDBJ whole genome shotgun (WGS) entry which is preliminary data.</text>
</comment>
<protein>
    <submittedName>
        <fullName evidence="2">Aminoglycoside 3'-O-phosphotransferase</fullName>
    </submittedName>
</protein>
<evidence type="ECO:0000313" key="3">
    <source>
        <dbReference type="Proteomes" id="UP000293613"/>
    </source>
</evidence>
<evidence type="ECO:0000313" key="2">
    <source>
        <dbReference type="EMBL" id="RYM98779.1"/>
    </source>
</evidence>
<sequence>MRAGPRLRARSGGLRVYLSACIPVTPTPTDPFRKHMQRTPIESIPKLPAQLRQYTAGRRLYDSSSSPEARVYALSSGSRENARPDLFLKTAAAGSLAHEARMDDTFHMLGLGPEVVEYLLGKANRRRIGCSHARFAAKTAPRNNTSTIPSGYATHPPPGCGNSTSCRAPNMSRSRRSPFPMCSQTISQCRTRHAYRTLRRAILRPFAE</sequence>
<feature type="region of interest" description="Disordered" evidence="1">
    <location>
        <begin position="141"/>
        <end position="179"/>
    </location>
</feature>
<name>A0A8B3RLY4_BIFAN</name>
<dbReference type="EMBL" id="RSCO01000003">
    <property type="protein sequence ID" value="RYM98779.1"/>
    <property type="molecule type" value="Genomic_DNA"/>
</dbReference>
<evidence type="ECO:0000256" key="1">
    <source>
        <dbReference type="SAM" id="MobiDB-lite"/>
    </source>
</evidence>
<proteinExistence type="predicted"/>
<dbReference type="Proteomes" id="UP000293613">
    <property type="component" value="Unassembled WGS sequence"/>
</dbReference>
<keyword evidence="2" id="KW-0808">Transferase</keyword>
<accession>A0A8B3RLY4</accession>